<gene>
    <name evidence="2" type="ORF">SAMN04490356_0197</name>
</gene>
<evidence type="ECO:0000313" key="2">
    <source>
        <dbReference type="EMBL" id="SEB30326.1"/>
    </source>
</evidence>
<dbReference type="EMBL" id="FNST01000001">
    <property type="protein sequence ID" value="SEB30326.1"/>
    <property type="molecule type" value="Genomic_DNA"/>
</dbReference>
<keyword evidence="2" id="KW-0808">Transferase</keyword>
<dbReference type="Pfam" id="PF13641">
    <property type="entry name" value="Glyco_tranf_2_3"/>
    <property type="match status" value="1"/>
</dbReference>
<reference evidence="3" key="1">
    <citation type="submission" date="2016-10" db="EMBL/GenBank/DDBJ databases">
        <authorList>
            <person name="Varghese N."/>
            <person name="Submissions S."/>
        </authorList>
    </citation>
    <scope>NUCLEOTIDE SEQUENCE [LARGE SCALE GENOMIC DNA]</scope>
    <source>
        <strain evidence="3">DSM 40318</strain>
    </source>
</reference>
<dbReference type="NCBIfam" id="TIGR03965">
    <property type="entry name" value="mycofact_glyco"/>
    <property type="match status" value="1"/>
</dbReference>
<proteinExistence type="predicted"/>
<dbReference type="GO" id="GO:0016740">
    <property type="term" value="F:transferase activity"/>
    <property type="evidence" value="ECO:0007669"/>
    <property type="project" value="UniProtKB-KW"/>
</dbReference>
<feature type="region of interest" description="Disordered" evidence="1">
    <location>
        <begin position="1"/>
        <end position="26"/>
    </location>
</feature>
<evidence type="ECO:0000313" key="3">
    <source>
        <dbReference type="Proteomes" id="UP000198609"/>
    </source>
</evidence>
<evidence type="ECO:0000256" key="1">
    <source>
        <dbReference type="SAM" id="MobiDB-lite"/>
    </source>
</evidence>
<dbReference type="RefSeq" id="WP_208905446.1">
    <property type="nucleotide sequence ID" value="NZ_FNST01000001.1"/>
</dbReference>
<protein>
    <submittedName>
        <fullName evidence="2">Mycofactocin system glycosyltransferase</fullName>
    </submittedName>
</protein>
<dbReference type="PANTHER" id="PTHR43646">
    <property type="entry name" value="GLYCOSYLTRANSFERASE"/>
    <property type="match status" value="1"/>
</dbReference>
<accession>A0A1H4I9C2</accession>
<dbReference type="Gene3D" id="3.90.550.10">
    <property type="entry name" value="Spore Coat Polysaccharide Biosynthesis Protein SpsA, Chain A"/>
    <property type="match status" value="1"/>
</dbReference>
<sequence length="469" mass="50326">MMPIGRPRKTSAPRERRTPLPAGTRLVPDDSLRRFDGGRVLLGGSPLRLLRLRRDAAGRVEDWLEGRPTDGDRAEGALARRLIDAGMLHPLPGASALGPADVTLVVPVRDNPEGVARLLAATTGLAARIVVDDGSVVPLPQATHRHRAPAGPAAARNTGWRQVTSSLVAFLDSDTIPEPGWLESVLPLFTDPEVLAVAPRVRSLPGPGALSRYEAERSSLDLGRRPAAVRPMSRVGYVPSAALVIRRTALSAVDGFDEALRFGEDVDLVWRLIATGGTVRYQPQATVWHQPRPTLRAWLRQRFAYGTSAAPLALRHPENLSCASLSPFSAAVWALLMTGRPLGGLSLAAATSALLPRKLRGHAIPVGTAFGLAARGHLGAGRILADATRRAWWPLALSGKAGRRALIAALLPCLIEGCSYGHELDPARWTALRITDDLAYGAGVWTGCLRHRVMTPLLPRLTNWPGRTP</sequence>
<dbReference type="AlphaFoldDB" id="A0A1H4I9C2"/>
<dbReference type="Proteomes" id="UP000198609">
    <property type="component" value="Unassembled WGS sequence"/>
</dbReference>
<organism evidence="2 3">
    <name type="scientific">Streptomyces melanosporofaciens</name>
    <dbReference type="NCBI Taxonomy" id="67327"/>
    <lineage>
        <taxon>Bacteria</taxon>
        <taxon>Bacillati</taxon>
        <taxon>Actinomycetota</taxon>
        <taxon>Actinomycetes</taxon>
        <taxon>Kitasatosporales</taxon>
        <taxon>Streptomycetaceae</taxon>
        <taxon>Streptomyces</taxon>
        <taxon>Streptomyces violaceusniger group</taxon>
    </lineage>
</organism>
<keyword evidence="3" id="KW-1185">Reference proteome</keyword>
<dbReference type="SUPFAM" id="SSF53448">
    <property type="entry name" value="Nucleotide-diphospho-sugar transferases"/>
    <property type="match status" value="1"/>
</dbReference>
<dbReference type="InterPro" id="IPR029044">
    <property type="entry name" value="Nucleotide-diphossugar_trans"/>
</dbReference>
<dbReference type="PANTHER" id="PTHR43646:SF6">
    <property type="entry name" value="PRE-MYCOFACTOCIN GLYCOSYLTRANSFERASE"/>
    <property type="match status" value="1"/>
</dbReference>
<dbReference type="InterPro" id="IPR023981">
    <property type="entry name" value="MftF"/>
</dbReference>
<feature type="compositionally biased region" description="Basic residues" evidence="1">
    <location>
        <begin position="1"/>
        <end position="11"/>
    </location>
</feature>
<name>A0A1H4I9C2_STRMJ</name>